<dbReference type="GO" id="GO:0005876">
    <property type="term" value="C:spindle microtubule"/>
    <property type="evidence" value="ECO:0007669"/>
    <property type="project" value="TreeGrafter"/>
</dbReference>
<feature type="binding site" evidence="5">
    <location>
        <begin position="169"/>
        <end position="176"/>
    </location>
    <ligand>
        <name>ATP</name>
        <dbReference type="ChEBI" id="CHEBI:30616"/>
    </ligand>
</feature>
<dbReference type="SUPFAM" id="SSF52540">
    <property type="entry name" value="P-loop containing nucleoside triphosphate hydrolases"/>
    <property type="match status" value="1"/>
</dbReference>
<organism evidence="8 9">
    <name type="scientific">Arachis hypogaea</name>
    <name type="common">Peanut</name>
    <dbReference type="NCBI Taxonomy" id="3818"/>
    <lineage>
        <taxon>Eukaryota</taxon>
        <taxon>Viridiplantae</taxon>
        <taxon>Streptophyta</taxon>
        <taxon>Embryophyta</taxon>
        <taxon>Tracheophyta</taxon>
        <taxon>Spermatophyta</taxon>
        <taxon>Magnoliopsida</taxon>
        <taxon>eudicotyledons</taxon>
        <taxon>Gunneridae</taxon>
        <taxon>Pentapetalae</taxon>
        <taxon>rosids</taxon>
        <taxon>fabids</taxon>
        <taxon>Fabales</taxon>
        <taxon>Fabaceae</taxon>
        <taxon>Papilionoideae</taxon>
        <taxon>50 kb inversion clade</taxon>
        <taxon>dalbergioids sensu lato</taxon>
        <taxon>Dalbergieae</taxon>
        <taxon>Pterocarpus clade</taxon>
        <taxon>Arachis</taxon>
    </lineage>
</organism>
<feature type="compositionally biased region" description="Gly residues" evidence="6">
    <location>
        <begin position="1"/>
        <end position="16"/>
    </location>
</feature>
<evidence type="ECO:0000256" key="5">
    <source>
        <dbReference type="PROSITE-ProRule" id="PRU00283"/>
    </source>
</evidence>
<dbReference type="EMBL" id="SDMP01000021">
    <property type="protein sequence ID" value="RYQ79751.1"/>
    <property type="molecule type" value="Genomic_DNA"/>
</dbReference>
<evidence type="ECO:0000256" key="2">
    <source>
        <dbReference type="ARBA" id="ARBA00022490"/>
    </source>
</evidence>
<gene>
    <name evidence="8" type="ORF">Ahy_Scaffold1g106602</name>
</gene>
<feature type="domain" description="Kinesin motor" evidence="7">
    <location>
        <begin position="84"/>
        <end position="225"/>
    </location>
</feature>
<dbReference type="InterPro" id="IPR036961">
    <property type="entry name" value="Kinesin_motor_dom_sf"/>
</dbReference>
<keyword evidence="2" id="KW-0963">Cytoplasm</keyword>
<sequence length="225" mass="24322">MATSSGGGSGSGGGGTYSYRNGATHSHKSSSKLDTHTHKPLSLNSSSNSSSKNHVKSKSLGPSSTTQRRNSTTSKDHHPSVPGRVRVAVRLRPRNAEESVADADFADCVELQPELKRLKLRKNNWDADTYAFDEVLTEFASQKRVYEVVARPVVESVLDGYNGTIMAYGQTGTGKTYTLGRLGEEDTAARGIMVRSMEDILADVSLETDSVSVSYLQVNRFSTSI</sequence>
<dbReference type="PANTHER" id="PTHR47970">
    <property type="entry name" value="KINESIN-LIKE PROTEIN KIF11"/>
    <property type="match status" value="1"/>
</dbReference>
<feature type="compositionally biased region" description="Low complexity" evidence="6">
    <location>
        <begin position="41"/>
        <end position="73"/>
    </location>
</feature>
<dbReference type="PROSITE" id="PS50067">
    <property type="entry name" value="KINESIN_MOTOR_2"/>
    <property type="match status" value="1"/>
</dbReference>
<protein>
    <recommendedName>
        <fullName evidence="7">Kinesin motor domain-containing protein</fullName>
    </recommendedName>
</protein>
<evidence type="ECO:0000259" key="7">
    <source>
        <dbReference type="PROSITE" id="PS50067"/>
    </source>
</evidence>
<dbReference type="Gene3D" id="3.40.850.10">
    <property type="entry name" value="Kinesin motor domain"/>
    <property type="match status" value="1"/>
</dbReference>
<evidence type="ECO:0000256" key="4">
    <source>
        <dbReference type="ARBA" id="ARBA00023212"/>
    </source>
</evidence>
<dbReference type="Pfam" id="PF00225">
    <property type="entry name" value="Kinesin"/>
    <property type="match status" value="1"/>
</dbReference>
<comment type="caution">
    <text evidence="8">The sequence shown here is derived from an EMBL/GenBank/DDBJ whole genome shotgun (WGS) entry which is preliminary data.</text>
</comment>
<dbReference type="GO" id="GO:0072686">
    <property type="term" value="C:mitotic spindle"/>
    <property type="evidence" value="ECO:0007669"/>
    <property type="project" value="TreeGrafter"/>
</dbReference>
<dbReference type="GO" id="GO:0005524">
    <property type="term" value="F:ATP binding"/>
    <property type="evidence" value="ECO:0007669"/>
    <property type="project" value="UniProtKB-UniRule"/>
</dbReference>
<comment type="subcellular location">
    <subcellularLocation>
        <location evidence="1">Cytoplasm</location>
        <location evidence="1">Cytoskeleton</location>
    </subcellularLocation>
</comment>
<evidence type="ECO:0000313" key="9">
    <source>
        <dbReference type="Proteomes" id="UP000289738"/>
    </source>
</evidence>
<proteinExistence type="inferred from homology"/>
<dbReference type="InterPro" id="IPR027417">
    <property type="entry name" value="P-loop_NTPase"/>
</dbReference>
<dbReference type="GO" id="GO:0090307">
    <property type="term" value="P:mitotic spindle assembly"/>
    <property type="evidence" value="ECO:0007669"/>
    <property type="project" value="TreeGrafter"/>
</dbReference>
<evidence type="ECO:0000313" key="8">
    <source>
        <dbReference type="EMBL" id="RYQ79751.1"/>
    </source>
</evidence>
<dbReference type="InterPro" id="IPR001752">
    <property type="entry name" value="Kinesin_motor_dom"/>
</dbReference>
<accession>A0A444WQQ5</accession>
<dbReference type="SMART" id="SM00129">
    <property type="entry name" value="KISc"/>
    <property type="match status" value="1"/>
</dbReference>
<dbReference type="GO" id="GO:0051231">
    <property type="term" value="P:spindle elongation"/>
    <property type="evidence" value="ECO:0007669"/>
    <property type="project" value="TreeGrafter"/>
</dbReference>
<name>A0A444WQQ5_ARAHY</name>
<evidence type="ECO:0000256" key="6">
    <source>
        <dbReference type="SAM" id="MobiDB-lite"/>
    </source>
</evidence>
<dbReference type="PANTHER" id="PTHR47970:SF30">
    <property type="entry name" value="KINESIN-LIKE PROTEIN"/>
    <property type="match status" value="1"/>
</dbReference>
<feature type="region of interest" description="Disordered" evidence="6">
    <location>
        <begin position="1"/>
        <end position="84"/>
    </location>
</feature>
<keyword evidence="5" id="KW-0067">ATP-binding</keyword>
<evidence type="ECO:0000256" key="1">
    <source>
        <dbReference type="ARBA" id="ARBA00004245"/>
    </source>
</evidence>
<keyword evidence="4" id="KW-0206">Cytoskeleton</keyword>
<dbReference type="Proteomes" id="UP000289738">
    <property type="component" value="Unassembled WGS sequence"/>
</dbReference>
<evidence type="ECO:0000256" key="3">
    <source>
        <dbReference type="ARBA" id="ARBA00023175"/>
    </source>
</evidence>
<reference evidence="8 9" key="1">
    <citation type="submission" date="2019-01" db="EMBL/GenBank/DDBJ databases">
        <title>Sequencing of cultivated peanut Arachis hypogaea provides insights into genome evolution and oil improvement.</title>
        <authorList>
            <person name="Chen X."/>
        </authorList>
    </citation>
    <scope>NUCLEOTIDE SEQUENCE [LARGE SCALE GENOMIC DNA]</scope>
    <source>
        <strain evidence="9">cv. Fuhuasheng</strain>
        <tissue evidence="8">Leaves</tissue>
    </source>
</reference>
<dbReference type="STRING" id="3818.A0A444WQQ5"/>
<dbReference type="InterPro" id="IPR047149">
    <property type="entry name" value="KIF11-like"/>
</dbReference>
<dbReference type="GO" id="GO:0008017">
    <property type="term" value="F:microtubule binding"/>
    <property type="evidence" value="ECO:0007669"/>
    <property type="project" value="InterPro"/>
</dbReference>
<keyword evidence="5" id="KW-0547">Nucleotide-binding</keyword>
<keyword evidence="3 5" id="KW-0505">Motor protein</keyword>
<comment type="similarity">
    <text evidence="5">Belongs to the TRAFAC class myosin-kinesin ATPase superfamily. Kinesin family.</text>
</comment>
<keyword evidence="9" id="KW-1185">Reference proteome</keyword>
<dbReference type="GO" id="GO:0008574">
    <property type="term" value="F:plus-end-directed microtubule motor activity"/>
    <property type="evidence" value="ECO:0007669"/>
    <property type="project" value="TreeGrafter"/>
</dbReference>
<dbReference type="AlphaFoldDB" id="A0A444WQQ5"/>
<dbReference type="GO" id="GO:0007018">
    <property type="term" value="P:microtubule-based movement"/>
    <property type="evidence" value="ECO:0007669"/>
    <property type="project" value="InterPro"/>
</dbReference>